<dbReference type="OrthoDB" id="413361at2759"/>
<accession>A0A0M9A2B8</accession>
<feature type="region of interest" description="Disordered" evidence="1">
    <location>
        <begin position="1"/>
        <end position="21"/>
    </location>
</feature>
<name>A0A0M9A2B8_9HYME</name>
<evidence type="ECO:0000256" key="1">
    <source>
        <dbReference type="SAM" id="MobiDB-lite"/>
    </source>
</evidence>
<protein>
    <submittedName>
        <fullName evidence="2">Uncharacterized protein</fullName>
    </submittedName>
</protein>
<dbReference type="AlphaFoldDB" id="A0A0M9A2B8"/>
<gene>
    <name evidence="2" type="ORF">WN51_13334</name>
</gene>
<keyword evidence="3" id="KW-1185">Reference proteome</keyword>
<dbReference type="Proteomes" id="UP000053105">
    <property type="component" value="Unassembled WGS sequence"/>
</dbReference>
<sequence length="100" mass="12050">MNIPSEEPNMSRKRERKKGITREEIQAREYLRIQEQEKLDKERSVRKSTRIQNKRAMKCYDKKIPSTVREAKSSEWEQWRGTMKDDLIARPKGKKVIKCK</sequence>
<reference evidence="2 3" key="1">
    <citation type="submission" date="2015-07" db="EMBL/GenBank/DDBJ databases">
        <title>The genome of Melipona quadrifasciata.</title>
        <authorList>
            <person name="Pan H."/>
            <person name="Kapheim K."/>
        </authorList>
    </citation>
    <scope>NUCLEOTIDE SEQUENCE [LARGE SCALE GENOMIC DNA]</scope>
    <source>
        <strain evidence="2">0111107301</strain>
        <tissue evidence="2">Whole body</tissue>
    </source>
</reference>
<dbReference type="EMBL" id="KQ435757">
    <property type="protein sequence ID" value="KOX75850.1"/>
    <property type="molecule type" value="Genomic_DNA"/>
</dbReference>
<proteinExistence type="predicted"/>
<evidence type="ECO:0000313" key="2">
    <source>
        <dbReference type="EMBL" id="KOX75850.1"/>
    </source>
</evidence>
<evidence type="ECO:0000313" key="3">
    <source>
        <dbReference type="Proteomes" id="UP000053105"/>
    </source>
</evidence>
<organism evidence="2 3">
    <name type="scientific">Melipona quadrifasciata</name>
    <dbReference type="NCBI Taxonomy" id="166423"/>
    <lineage>
        <taxon>Eukaryota</taxon>
        <taxon>Metazoa</taxon>
        <taxon>Ecdysozoa</taxon>
        <taxon>Arthropoda</taxon>
        <taxon>Hexapoda</taxon>
        <taxon>Insecta</taxon>
        <taxon>Pterygota</taxon>
        <taxon>Neoptera</taxon>
        <taxon>Endopterygota</taxon>
        <taxon>Hymenoptera</taxon>
        <taxon>Apocrita</taxon>
        <taxon>Aculeata</taxon>
        <taxon>Apoidea</taxon>
        <taxon>Anthophila</taxon>
        <taxon>Apidae</taxon>
        <taxon>Melipona</taxon>
    </lineage>
</organism>